<organism evidence="2 3">
    <name type="scientific">Pollutimonas bauzanensis</name>
    <dbReference type="NCBI Taxonomy" id="658167"/>
    <lineage>
        <taxon>Bacteria</taxon>
        <taxon>Pseudomonadati</taxon>
        <taxon>Pseudomonadota</taxon>
        <taxon>Betaproteobacteria</taxon>
        <taxon>Burkholderiales</taxon>
        <taxon>Alcaligenaceae</taxon>
        <taxon>Pollutimonas</taxon>
    </lineage>
</organism>
<dbReference type="RefSeq" id="WP_073107178.1">
    <property type="nucleotide sequence ID" value="NZ_FQXE01000014.1"/>
</dbReference>
<dbReference type="AlphaFoldDB" id="A0A1M5ZF57"/>
<sequence>MQIQLTASDRHKLNAYVAGPEDAQSGIVVVQEIFGVNSHMRNVADQFAAQGYRVICPALFDRAETGVELGYTPEDVKRGLELRGKIAEGETLLDIEAAASAFAPAVKLGIVGYCWGGTIAWLAACRSRRFSASSCWYGGGIAQSREETPQIPVQMHFGLEDGSIPPQDIALIQAAQPGVDIHTYPGAGHGFGCEQRGSFHPQSAALAQKRTLAFFQEHLKR</sequence>
<dbReference type="PANTHER" id="PTHR46623:SF6">
    <property type="entry name" value="ALPHA_BETA-HYDROLASES SUPERFAMILY PROTEIN"/>
    <property type="match status" value="1"/>
</dbReference>
<keyword evidence="3" id="KW-1185">Reference proteome</keyword>
<gene>
    <name evidence="2" type="ORF">SAMN04488135_11433</name>
</gene>
<dbReference type="InterPro" id="IPR029058">
    <property type="entry name" value="AB_hydrolase_fold"/>
</dbReference>
<dbReference type="OrthoDB" id="62567at2"/>
<dbReference type="PANTHER" id="PTHR46623">
    <property type="entry name" value="CARBOXYMETHYLENEBUTENOLIDASE-RELATED"/>
    <property type="match status" value="1"/>
</dbReference>
<dbReference type="Pfam" id="PF01738">
    <property type="entry name" value="DLH"/>
    <property type="match status" value="1"/>
</dbReference>
<evidence type="ECO:0000313" key="2">
    <source>
        <dbReference type="EMBL" id="SHI22553.1"/>
    </source>
</evidence>
<dbReference type="InterPro" id="IPR002925">
    <property type="entry name" value="Dienelactn_hydro"/>
</dbReference>
<evidence type="ECO:0000313" key="3">
    <source>
        <dbReference type="Proteomes" id="UP000184226"/>
    </source>
</evidence>
<dbReference type="EMBL" id="FQXE01000014">
    <property type="protein sequence ID" value="SHI22553.1"/>
    <property type="molecule type" value="Genomic_DNA"/>
</dbReference>
<dbReference type="Proteomes" id="UP000184226">
    <property type="component" value="Unassembled WGS sequence"/>
</dbReference>
<reference evidence="2 3" key="1">
    <citation type="submission" date="2016-11" db="EMBL/GenBank/DDBJ databases">
        <authorList>
            <person name="Jaros S."/>
            <person name="Januszkiewicz K."/>
            <person name="Wedrychowicz H."/>
        </authorList>
    </citation>
    <scope>NUCLEOTIDE SEQUENCE [LARGE SCALE GENOMIC DNA]</scope>
    <source>
        <strain evidence="2 3">CGMCC 1.10190</strain>
    </source>
</reference>
<name>A0A1M5ZF57_9BURK</name>
<dbReference type="STRING" id="658167.SAMN04488135_11433"/>
<dbReference type="GO" id="GO:0016787">
    <property type="term" value="F:hydrolase activity"/>
    <property type="evidence" value="ECO:0007669"/>
    <property type="project" value="InterPro"/>
</dbReference>
<proteinExistence type="predicted"/>
<accession>A0A1M5ZF57</accession>
<dbReference type="Gene3D" id="3.40.50.1820">
    <property type="entry name" value="alpha/beta hydrolase"/>
    <property type="match status" value="1"/>
</dbReference>
<evidence type="ECO:0000259" key="1">
    <source>
        <dbReference type="Pfam" id="PF01738"/>
    </source>
</evidence>
<dbReference type="SUPFAM" id="SSF53474">
    <property type="entry name" value="alpha/beta-Hydrolases"/>
    <property type="match status" value="1"/>
</dbReference>
<dbReference type="InterPro" id="IPR051049">
    <property type="entry name" value="Dienelactone_hydrolase-like"/>
</dbReference>
<feature type="domain" description="Dienelactone hydrolase" evidence="1">
    <location>
        <begin position="14"/>
        <end position="218"/>
    </location>
</feature>
<protein>
    <submittedName>
        <fullName evidence="2">Carboxymethylenebutenolidase</fullName>
    </submittedName>
</protein>